<evidence type="ECO:0000313" key="2">
    <source>
        <dbReference type="Proteomes" id="UP000015102"/>
    </source>
</evidence>
<sequence>MLRLAPICLEKHQDEEALPTRSHQLSAVPSAITLNINEHSGNGVVGVKKTLSQS</sequence>
<dbReference type="AlphaFoldDB" id="T1GKU5"/>
<evidence type="ECO:0000313" key="1">
    <source>
        <dbReference type="EnsemblMetazoa" id="MESCA004126-PA"/>
    </source>
</evidence>
<dbReference type="EMBL" id="CAQQ02008091">
    <property type="status" value="NOT_ANNOTATED_CDS"/>
    <property type="molecule type" value="Genomic_DNA"/>
</dbReference>
<reference evidence="2" key="1">
    <citation type="submission" date="2013-02" db="EMBL/GenBank/DDBJ databases">
        <authorList>
            <person name="Hughes D."/>
        </authorList>
    </citation>
    <scope>NUCLEOTIDE SEQUENCE</scope>
    <source>
        <strain>Durham</strain>
        <strain evidence="2">NC isolate 2 -- Noor lab</strain>
    </source>
</reference>
<dbReference type="Proteomes" id="UP000015102">
    <property type="component" value="Unassembled WGS sequence"/>
</dbReference>
<proteinExistence type="predicted"/>
<name>T1GKU5_MEGSC</name>
<dbReference type="EnsemblMetazoa" id="MESCA004126-RA">
    <property type="protein sequence ID" value="MESCA004126-PA"/>
    <property type="gene ID" value="MESCA004126"/>
</dbReference>
<reference evidence="1" key="2">
    <citation type="submission" date="2015-06" db="UniProtKB">
        <authorList>
            <consortium name="EnsemblMetazoa"/>
        </authorList>
    </citation>
    <scope>IDENTIFICATION</scope>
</reference>
<dbReference type="HOGENOM" id="CLU_3052735_0_0_1"/>
<organism evidence="1 2">
    <name type="scientific">Megaselia scalaris</name>
    <name type="common">Humpbacked fly</name>
    <name type="synonym">Phora scalaris</name>
    <dbReference type="NCBI Taxonomy" id="36166"/>
    <lineage>
        <taxon>Eukaryota</taxon>
        <taxon>Metazoa</taxon>
        <taxon>Ecdysozoa</taxon>
        <taxon>Arthropoda</taxon>
        <taxon>Hexapoda</taxon>
        <taxon>Insecta</taxon>
        <taxon>Pterygota</taxon>
        <taxon>Neoptera</taxon>
        <taxon>Endopterygota</taxon>
        <taxon>Diptera</taxon>
        <taxon>Brachycera</taxon>
        <taxon>Muscomorpha</taxon>
        <taxon>Platypezoidea</taxon>
        <taxon>Phoridae</taxon>
        <taxon>Megaseliini</taxon>
        <taxon>Megaselia</taxon>
    </lineage>
</organism>
<keyword evidence="2" id="KW-1185">Reference proteome</keyword>
<protein>
    <submittedName>
        <fullName evidence="1">Uncharacterized protein</fullName>
    </submittedName>
</protein>
<accession>T1GKU5</accession>